<protein>
    <recommendedName>
        <fullName evidence="5">WSC domain-containing protein</fullName>
    </recommendedName>
</protein>
<feature type="region of interest" description="Disordered" evidence="1">
    <location>
        <begin position="452"/>
        <end position="484"/>
    </location>
</feature>
<evidence type="ECO:0000313" key="3">
    <source>
        <dbReference type="EMBL" id="TFJ82361.1"/>
    </source>
</evidence>
<gene>
    <name evidence="3" type="ORF">NSK_006334</name>
</gene>
<evidence type="ECO:0000313" key="4">
    <source>
        <dbReference type="Proteomes" id="UP000355283"/>
    </source>
</evidence>
<feature type="region of interest" description="Disordered" evidence="1">
    <location>
        <begin position="308"/>
        <end position="347"/>
    </location>
</feature>
<feature type="compositionally biased region" description="Low complexity" evidence="1">
    <location>
        <begin position="452"/>
        <end position="483"/>
    </location>
</feature>
<name>A0A4D9CT13_9STRA</name>
<organism evidence="3 4">
    <name type="scientific">Nannochloropsis salina CCMP1776</name>
    <dbReference type="NCBI Taxonomy" id="1027361"/>
    <lineage>
        <taxon>Eukaryota</taxon>
        <taxon>Sar</taxon>
        <taxon>Stramenopiles</taxon>
        <taxon>Ochrophyta</taxon>
        <taxon>Eustigmatophyceae</taxon>
        <taxon>Eustigmatales</taxon>
        <taxon>Monodopsidaceae</taxon>
        <taxon>Microchloropsis</taxon>
        <taxon>Microchloropsis salina</taxon>
    </lineage>
</organism>
<feature type="region of interest" description="Disordered" evidence="1">
    <location>
        <begin position="588"/>
        <end position="607"/>
    </location>
</feature>
<evidence type="ECO:0000256" key="2">
    <source>
        <dbReference type="SAM" id="SignalP"/>
    </source>
</evidence>
<feature type="signal peptide" evidence="2">
    <location>
        <begin position="1"/>
        <end position="21"/>
    </location>
</feature>
<comment type="caution">
    <text evidence="3">The sequence shown here is derived from an EMBL/GenBank/DDBJ whole genome shotgun (WGS) entry which is preliminary data.</text>
</comment>
<feature type="chain" id="PRO_5020040062" description="WSC domain-containing protein" evidence="2">
    <location>
        <begin position="22"/>
        <end position="607"/>
    </location>
</feature>
<evidence type="ECO:0008006" key="5">
    <source>
        <dbReference type="Google" id="ProtNLM"/>
    </source>
</evidence>
<feature type="compositionally biased region" description="Acidic residues" evidence="1">
    <location>
        <begin position="595"/>
        <end position="607"/>
    </location>
</feature>
<reference evidence="3 4" key="1">
    <citation type="submission" date="2019-01" db="EMBL/GenBank/DDBJ databases">
        <title>Nuclear Genome Assembly of the Microalgal Biofuel strain Nannochloropsis salina CCMP1776.</title>
        <authorList>
            <person name="Hovde B."/>
        </authorList>
    </citation>
    <scope>NUCLEOTIDE SEQUENCE [LARGE SCALE GENOMIC DNA]</scope>
    <source>
        <strain evidence="3 4">CCMP1776</strain>
    </source>
</reference>
<accession>A0A4D9CT13</accession>
<evidence type="ECO:0000256" key="1">
    <source>
        <dbReference type="SAM" id="MobiDB-lite"/>
    </source>
</evidence>
<proteinExistence type="predicted"/>
<dbReference type="AlphaFoldDB" id="A0A4D9CT13"/>
<keyword evidence="2" id="KW-0732">Signal</keyword>
<keyword evidence="4" id="KW-1185">Reference proteome</keyword>
<dbReference type="EMBL" id="SDOX01000114">
    <property type="protein sequence ID" value="TFJ82361.1"/>
    <property type="molecule type" value="Genomic_DNA"/>
</dbReference>
<dbReference type="Proteomes" id="UP000355283">
    <property type="component" value="Unassembled WGS sequence"/>
</dbReference>
<sequence>MHRACLLLAFLSLAWLPSFSGQQCPRFQLTAKVRPNNRRGVLAGRGRARILVTMRGQGPARDAAFKLELPNGLAVLQTRTRPSSKAVADPTIVQNSDGSTAIYWTDMAFYKTKSFKRTFQAKVIVDECAPDVLAVTALAYLVNATDMTPYCTESLAAPANVHVRYSRTKKAGLGEKSLKGHATCAPTPAPTVNPAAPFSLYAPGQRGVPSRLAPFEDRRLVDDIRLDAERNMIRKVPDGTRTLQASASIATPSECFSYCSLNGDVSAPFFFSWNTVTSQCFCCSGDCTLILDGNFDTYQAVVDETAVPTSAPTPAQPTAAPTTSAPSSAPTDMPTASPSAAPTTPSPDIECEEKLFPIGDTTYVFNECGSFTACSEGSIVSPPFPGPLGCAVYCTTTGGFFMATFNQEDGSCKCTTKEQYEESGVIVAAGQELYTVASEERSIQLSEQCSVAPTTSAPSSAPTAMPTASPSATPTTPSPSTSPENIVECEEVTAYFDDDGISSIYSFNDCGAFTTCSEGTIVSLDFPDIVYCAQACVDAGGYFMATFDPQGGSCKCTTKEQYEESGVIIGARQVLYTLTPEGSTIQLSEQCGEAPEGEEPEDAAEAV</sequence>